<gene>
    <name evidence="7" type="ORF">PGB34_14890</name>
</gene>
<feature type="domain" description="Nudix hydrolase" evidence="6">
    <location>
        <begin position="229"/>
        <end position="368"/>
    </location>
</feature>
<reference evidence="7" key="1">
    <citation type="submission" date="2023-01" db="EMBL/GenBank/DDBJ databases">
        <title>Xenophilus mangrovi sp. nov., isolated from soil of Mangrove nature reserve.</title>
        <authorList>
            <person name="Xu S."/>
            <person name="Liu Z."/>
            <person name="Xu Y."/>
        </authorList>
    </citation>
    <scope>NUCLEOTIDE SEQUENCE</scope>
    <source>
        <strain evidence="7">YW8</strain>
    </source>
</reference>
<feature type="region of interest" description="Disordered" evidence="5">
    <location>
        <begin position="1"/>
        <end position="22"/>
    </location>
</feature>
<dbReference type="InterPro" id="IPR014729">
    <property type="entry name" value="Rossmann-like_a/b/a_fold"/>
</dbReference>
<evidence type="ECO:0000256" key="2">
    <source>
        <dbReference type="ARBA" id="ARBA00022679"/>
    </source>
</evidence>
<dbReference type="InterPro" id="IPR004821">
    <property type="entry name" value="Cyt_trans-like"/>
</dbReference>
<dbReference type="Gene3D" id="3.90.79.10">
    <property type="entry name" value="Nucleoside Triphosphate Pyrophosphohydrolase"/>
    <property type="match status" value="1"/>
</dbReference>
<dbReference type="SUPFAM" id="SSF55811">
    <property type="entry name" value="Nudix"/>
    <property type="match status" value="1"/>
</dbReference>
<keyword evidence="8" id="KW-1185">Reference proteome</keyword>
<keyword evidence="4 7" id="KW-0378">Hydrolase</keyword>
<dbReference type="PROSITE" id="PS00893">
    <property type="entry name" value="NUDIX_BOX"/>
    <property type="match status" value="1"/>
</dbReference>
<dbReference type="Pfam" id="PF01467">
    <property type="entry name" value="CTP_transf_like"/>
    <property type="match status" value="1"/>
</dbReference>
<sequence>MNATANRAAAARVSSPSPSSSSFTHTHAVVIGRFQPVHFGHQRLIEQALRTAQRVIVVVGSHGQPRSVKNPFTFDERERMVRASLNADAQMRVSVVGVGDAPYNDQLWIAGIQSAVDRLVAQDGVAPEQARVALVGHLKDASSYYLRLFPRWEFVPHENVQSIHATDVRQLYFHPEMRGQLPADALPAGTAGFLAQFTQTADYAALVEERAFLADYRDRYRYAGSEFPPIFTTVDAVVVEAGHILLVQRKFHPGKGTWALPGGFVGQQERLLDAAIRELKEETRLKVPVPVLQGSLKGQQVFDAPDRSQRGRTITYAFFFELAHNQWTGLTPVRANDDAAATRWVPLAEFLDMRERVYEDHYFIANHFLGGLGKN</sequence>
<dbReference type="Pfam" id="PF00293">
    <property type="entry name" value="NUDIX"/>
    <property type="match status" value="1"/>
</dbReference>
<dbReference type="EC" id="2.7.7.1" evidence="7"/>
<dbReference type="EC" id="3.6.1.-" evidence="7"/>
<comment type="cofactor">
    <cofactor evidence="1">
        <name>Mg(2+)</name>
        <dbReference type="ChEBI" id="CHEBI:18420"/>
    </cofactor>
</comment>
<keyword evidence="2 7" id="KW-0808">Transferase</keyword>
<dbReference type="PANTHER" id="PTHR21342:SF0">
    <property type="entry name" value="BIFUNCTIONAL NMN ADENYLYLTRANSFERASE_NUDIX HYDROLASE"/>
    <property type="match status" value="1"/>
</dbReference>
<dbReference type="InterPro" id="IPR015797">
    <property type="entry name" value="NUDIX_hydrolase-like_dom_sf"/>
</dbReference>
<dbReference type="SUPFAM" id="SSF52374">
    <property type="entry name" value="Nucleotidylyl transferase"/>
    <property type="match status" value="1"/>
</dbReference>
<evidence type="ECO:0000256" key="5">
    <source>
        <dbReference type="SAM" id="MobiDB-lite"/>
    </source>
</evidence>
<dbReference type="CDD" id="cd18873">
    <property type="entry name" value="NUDIX_NadM_like"/>
    <property type="match status" value="1"/>
</dbReference>
<dbReference type="AlphaFoldDB" id="A0AAE3SZX9"/>
<name>A0AAE3SZX9_9BURK</name>
<dbReference type="InterPro" id="IPR000086">
    <property type="entry name" value="NUDIX_hydrolase_dom"/>
</dbReference>
<dbReference type="Proteomes" id="UP001212602">
    <property type="component" value="Unassembled WGS sequence"/>
</dbReference>
<dbReference type="NCBIfam" id="NF003786">
    <property type="entry name" value="PRK05379.1-2"/>
    <property type="match status" value="1"/>
</dbReference>
<dbReference type="GO" id="GO:0000309">
    <property type="term" value="F:nicotinamide-nucleotide adenylyltransferase activity"/>
    <property type="evidence" value="ECO:0007669"/>
    <property type="project" value="UniProtKB-EC"/>
</dbReference>
<dbReference type="RefSeq" id="WP_271428890.1">
    <property type="nucleotide sequence ID" value="NZ_JAQIPB010000007.1"/>
</dbReference>
<evidence type="ECO:0000256" key="1">
    <source>
        <dbReference type="ARBA" id="ARBA00001946"/>
    </source>
</evidence>
<dbReference type="Gene3D" id="3.40.50.620">
    <property type="entry name" value="HUPs"/>
    <property type="match status" value="1"/>
</dbReference>
<evidence type="ECO:0000313" key="8">
    <source>
        <dbReference type="Proteomes" id="UP001212602"/>
    </source>
</evidence>
<dbReference type="GO" id="GO:0016787">
    <property type="term" value="F:hydrolase activity"/>
    <property type="evidence" value="ECO:0007669"/>
    <property type="project" value="UniProtKB-KW"/>
</dbReference>
<protein>
    <submittedName>
        <fullName evidence="7">Bifunctional nicotinamide-nucleotide adenylyltransferase/Nudix hydroxylase</fullName>
        <ecNumber evidence="7">2.7.7.1</ecNumber>
        <ecNumber evidence="7">3.6.1.-</ecNumber>
    </submittedName>
</protein>
<dbReference type="NCBIfam" id="NF003788">
    <property type="entry name" value="PRK05379.1-5"/>
    <property type="match status" value="1"/>
</dbReference>
<dbReference type="PROSITE" id="PS51462">
    <property type="entry name" value="NUDIX"/>
    <property type="match status" value="1"/>
</dbReference>
<evidence type="ECO:0000256" key="3">
    <source>
        <dbReference type="ARBA" id="ARBA00022695"/>
    </source>
</evidence>
<proteinExistence type="predicted"/>
<dbReference type="EMBL" id="JAQIPB010000007">
    <property type="protein sequence ID" value="MDA7417647.1"/>
    <property type="molecule type" value="Genomic_DNA"/>
</dbReference>
<dbReference type="InterPro" id="IPR020084">
    <property type="entry name" value="NUDIX_hydrolase_CS"/>
</dbReference>
<evidence type="ECO:0000259" key="6">
    <source>
        <dbReference type="PROSITE" id="PS51462"/>
    </source>
</evidence>
<keyword evidence="3 7" id="KW-0548">Nucleotidyltransferase</keyword>
<evidence type="ECO:0000256" key="4">
    <source>
        <dbReference type="ARBA" id="ARBA00022801"/>
    </source>
</evidence>
<accession>A0AAE3SZX9</accession>
<comment type="caution">
    <text evidence="7">The sequence shown here is derived from an EMBL/GenBank/DDBJ whole genome shotgun (WGS) entry which is preliminary data.</text>
</comment>
<organism evidence="7 8">
    <name type="scientific">Xenophilus arseniciresistens</name>
    <dbReference type="NCBI Taxonomy" id="1283306"/>
    <lineage>
        <taxon>Bacteria</taxon>
        <taxon>Pseudomonadati</taxon>
        <taxon>Pseudomonadota</taxon>
        <taxon>Betaproteobacteria</taxon>
        <taxon>Burkholderiales</taxon>
        <taxon>Comamonadaceae</taxon>
        <taxon>Xenophilus</taxon>
    </lineage>
</organism>
<dbReference type="NCBIfam" id="TIGR00125">
    <property type="entry name" value="cyt_tran_rel"/>
    <property type="match status" value="1"/>
</dbReference>
<dbReference type="PANTHER" id="PTHR21342">
    <property type="entry name" value="PHOSPHOPANTETHEINE ADENYLYLTRANSFERASE"/>
    <property type="match status" value="1"/>
</dbReference>
<evidence type="ECO:0000313" key="7">
    <source>
        <dbReference type="EMBL" id="MDA7417647.1"/>
    </source>
</evidence>